<proteinExistence type="predicted"/>
<dbReference type="Proteomes" id="UP000256253">
    <property type="component" value="Unassembled WGS sequence"/>
</dbReference>
<name>A0A3D9UKH1_9MICO</name>
<keyword evidence="1" id="KW-0812">Transmembrane</keyword>
<dbReference type="EMBL" id="QTUA01000001">
    <property type="protein sequence ID" value="REF29816.1"/>
    <property type="molecule type" value="Genomic_DNA"/>
</dbReference>
<accession>A0A3D9UKH1</accession>
<feature type="transmembrane region" description="Helical" evidence="1">
    <location>
        <begin position="99"/>
        <end position="118"/>
    </location>
</feature>
<feature type="transmembrane region" description="Helical" evidence="1">
    <location>
        <begin position="21"/>
        <end position="41"/>
    </location>
</feature>
<keyword evidence="1" id="KW-0472">Membrane</keyword>
<dbReference type="InterPro" id="IPR049713">
    <property type="entry name" value="Pr6Pr-like"/>
</dbReference>
<dbReference type="RefSeq" id="WP_115921898.1">
    <property type="nucleotide sequence ID" value="NZ_QTUA01000001.1"/>
</dbReference>
<protein>
    <recommendedName>
        <fullName evidence="4">FAR-17a/AIG1-like protein</fullName>
    </recommendedName>
</protein>
<feature type="transmembrane region" description="Helical" evidence="1">
    <location>
        <begin position="164"/>
        <end position="182"/>
    </location>
</feature>
<reference evidence="2 3" key="1">
    <citation type="submission" date="2018-08" db="EMBL/GenBank/DDBJ databases">
        <title>Sequencing the genomes of 1000 actinobacteria strains.</title>
        <authorList>
            <person name="Klenk H.-P."/>
        </authorList>
    </citation>
    <scope>NUCLEOTIDE SEQUENCE [LARGE SCALE GENOMIC DNA]</scope>
    <source>
        <strain evidence="2 3">DSM 22967</strain>
    </source>
</reference>
<organism evidence="2 3">
    <name type="scientific">Calidifontibacter indicus</name>
    <dbReference type="NCBI Taxonomy" id="419650"/>
    <lineage>
        <taxon>Bacteria</taxon>
        <taxon>Bacillati</taxon>
        <taxon>Actinomycetota</taxon>
        <taxon>Actinomycetes</taxon>
        <taxon>Micrococcales</taxon>
        <taxon>Dermacoccaceae</taxon>
        <taxon>Calidifontibacter</taxon>
    </lineage>
</organism>
<dbReference type="AlphaFoldDB" id="A0A3D9UKH1"/>
<feature type="transmembrane region" description="Helical" evidence="1">
    <location>
        <begin position="68"/>
        <end position="87"/>
    </location>
</feature>
<dbReference type="NCBIfam" id="NF038065">
    <property type="entry name" value="Pr6Pr"/>
    <property type="match status" value="1"/>
</dbReference>
<evidence type="ECO:0000313" key="3">
    <source>
        <dbReference type="Proteomes" id="UP000256253"/>
    </source>
</evidence>
<gene>
    <name evidence="2" type="ORF">DFJ65_0789</name>
</gene>
<keyword evidence="3" id="KW-1185">Reference proteome</keyword>
<feature type="transmembrane region" description="Helical" evidence="1">
    <location>
        <begin position="138"/>
        <end position="157"/>
    </location>
</feature>
<keyword evidence="1" id="KW-1133">Transmembrane helix</keyword>
<evidence type="ECO:0000313" key="2">
    <source>
        <dbReference type="EMBL" id="REF29816.1"/>
    </source>
</evidence>
<feature type="transmembrane region" description="Helical" evidence="1">
    <location>
        <begin position="202"/>
        <end position="222"/>
    </location>
</feature>
<dbReference type="OrthoDB" id="9809977at2"/>
<sequence>MQTSAPDGVSRTSRMHAVTAAVAWFGVVLVGVLSATGSFAAPEQIEGHLFGHHPSGTAGVFSRVFDTYSYFTVWSNIVVAIAFTLLARRPSSRSVVQRVLLLDALLMITITTVVYWLVLAPTDTWQGWSLLTSPLQHAVVGLLAVVGWIAVGPRGLLTIDLLPKALVVPLIWIALTLIRGAVIDAYPYPFTDVATLGYPGVLVRLAVILVVGLLIAAGYSALDRRLSHRNRSSIQN</sequence>
<comment type="caution">
    <text evidence="2">The sequence shown here is derived from an EMBL/GenBank/DDBJ whole genome shotgun (WGS) entry which is preliminary data.</text>
</comment>
<evidence type="ECO:0000256" key="1">
    <source>
        <dbReference type="SAM" id="Phobius"/>
    </source>
</evidence>
<evidence type="ECO:0008006" key="4">
    <source>
        <dbReference type="Google" id="ProtNLM"/>
    </source>
</evidence>